<dbReference type="Proteomes" id="UP000722485">
    <property type="component" value="Unassembled WGS sequence"/>
</dbReference>
<sequence>MTLATLSSALQIALPRSPGLAKRGPRPRVSVTETEERSGGDDADALIRRRDAGGLPPAPWTGLAMIPNGGRKLSTCVEQPSHCTRAPAMVREEARGELLNCEADGRLGRSISRMQREARLICAGATLS</sequence>
<dbReference type="EMBL" id="JAANBB010000628">
    <property type="protein sequence ID" value="KAF7537632.1"/>
    <property type="molecule type" value="Genomic_DNA"/>
</dbReference>
<comment type="caution">
    <text evidence="2">The sequence shown here is derived from an EMBL/GenBank/DDBJ whole genome shotgun (WGS) entry which is preliminary data.</text>
</comment>
<reference evidence="2" key="1">
    <citation type="submission" date="2020-03" db="EMBL/GenBank/DDBJ databases">
        <title>Draft Genome Sequence of Cylindrodendrum hubeiense.</title>
        <authorList>
            <person name="Buettner E."/>
            <person name="Kellner H."/>
        </authorList>
    </citation>
    <scope>NUCLEOTIDE SEQUENCE</scope>
    <source>
        <strain evidence="2">IHI 201604</strain>
    </source>
</reference>
<proteinExistence type="predicted"/>
<feature type="region of interest" description="Disordered" evidence="1">
    <location>
        <begin position="14"/>
        <end position="44"/>
    </location>
</feature>
<evidence type="ECO:0000256" key="1">
    <source>
        <dbReference type="SAM" id="MobiDB-lite"/>
    </source>
</evidence>
<evidence type="ECO:0000313" key="2">
    <source>
        <dbReference type="EMBL" id="KAF7537632.1"/>
    </source>
</evidence>
<dbReference type="AlphaFoldDB" id="A0A9P5GY95"/>
<name>A0A9P5GY95_9HYPO</name>
<protein>
    <submittedName>
        <fullName evidence="2">Uncharacterized protein</fullName>
    </submittedName>
</protein>
<gene>
    <name evidence="2" type="ORF">G7Z17_g12814</name>
</gene>
<feature type="compositionally biased region" description="Basic and acidic residues" evidence="1">
    <location>
        <begin position="34"/>
        <end position="44"/>
    </location>
</feature>
<evidence type="ECO:0000313" key="3">
    <source>
        <dbReference type="Proteomes" id="UP000722485"/>
    </source>
</evidence>
<accession>A0A9P5GY95</accession>
<keyword evidence="3" id="KW-1185">Reference proteome</keyword>
<organism evidence="2 3">
    <name type="scientific">Cylindrodendrum hubeiense</name>
    <dbReference type="NCBI Taxonomy" id="595255"/>
    <lineage>
        <taxon>Eukaryota</taxon>
        <taxon>Fungi</taxon>
        <taxon>Dikarya</taxon>
        <taxon>Ascomycota</taxon>
        <taxon>Pezizomycotina</taxon>
        <taxon>Sordariomycetes</taxon>
        <taxon>Hypocreomycetidae</taxon>
        <taxon>Hypocreales</taxon>
        <taxon>Nectriaceae</taxon>
        <taxon>Cylindrodendrum</taxon>
    </lineage>
</organism>